<dbReference type="InterPro" id="IPR037401">
    <property type="entry name" value="SnoaL-like"/>
</dbReference>
<dbReference type="Pfam" id="PF13577">
    <property type="entry name" value="SnoaL_4"/>
    <property type="match status" value="1"/>
</dbReference>
<feature type="domain" description="SnoaL-like" evidence="1">
    <location>
        <begin position="5"/>
        <end position="128"/>
    </location>
</feature>
<protein>
    <submittedName>
        <fullName evidence="2">Nuclear transport factor 2 family protein</fullName>
    </submittedName>
</protein>
<evidence type="ECO:0000313" key="2">
    <source>
        <dbReference type="EMBL" id="MPY43755.1"/>
    </source>
</evidence>
<gene>
    <name evidence="2" type="ORF">FNH04_28820</name>
</gene>
<dbReference type="AlphaFoldDB" id="A0A5N8WC93"/>
<organism evidence="2 3">
    <name type="scientific">Streptomyces phyllanthi</name>
    <dbReference type="NCBI Taxonomy" id="1803180"/>
    <lineage>
        <taxon>Bacteria</taxon>
        <taxon>Bacillati</taxon>
        <taxon>Actinomycetota</taxon>
        <taxon>Actinomycetes</taxon>
        <taxon>Kitasatosporales</taxon>
        <taxon>Streptomycetaceae</taxon>
        <taxon>Streptomyces</taxon>
    </lineage>
</organism>
<dbReference type="RefSeq" id="WP_152788709.1">
    <property type="nucleotide sequence ID" value="NZ_BAABEQ010000026.1"/>
</dbReference>
<dbReference type="SUPFAM" id="SSF54427">
    <property type="entry name" value="NTF2-like"/>
    <property type="match status" value="1"/>
</dbReference>
<keyword evidence="3" id="KW-1185">Reference proteome</keyword>
<dbReference type="CDD" id="cd00531">
    <property type="entry name" value="NTF2_like"/>
    <property type="match status" value="1"/>
</dbReference>
<comment type="caution">
    <text evidence="2">The sequence shown here is derived from an EMBL/GenBank/DDBJ whole genome shotgun (WGS) entry which is preliminary data.</text>
</comment>
<name>A0A5N8WC93_9ACTN</name>
<sequence length="155" mass="17505">MSSVAYRQDVIDACTRMAWYIDTRAWDALEEVFSDEIRLDYTSLNGGEPAVLTRKELIDAWSGLLGGFSATQHLLSNWLVDVERDKAVATSMFQATHRMPNEHGSPLWTLGGRYRFDLERTRGGWRINGVVMTATWADGNQHLLALAAEKQSEKN</sequence>
<evidence type="ECO:0000259" key="1">
    <source>
        <dbReference type="Pfam" id="PF13577"/>
    </source>
</evidence>
<dbReference type="EMBL" id="VJZE01000255">
    <property type="protein sequence ID" value="MPY43755.1"/>
    <property type="molecule type" value="Genomic_DNA"/>
</dbReference>
<reference evidence="2 3" key="1">
    <citation type="submission" date="2019-07" db="EMBL/GenBank/DDBJ databases">
        <title>New species of Amycolatopsis and Streptomyces.</title>
        <authorList>
            <person name="Duangmal K."/>
            <person name="Teo W.F.A."/>
            <person name="Lipun K."/>
        </authorList>
    </citation>
    <scope>NUCLEOTIDE SEQUENCE [LARGE SCALE GENOMIC DNA]</scope>
    <source>
        <strain evidence="2 3">TISTR 2346</strain>
    </source>
</reference>
<accession>A0A5N8WC93</accession>
<dbReference type="Proteomes" id="UP000326979">
    <property type="component" value="Unassembled WGS sequence"/>
</dbReference>
<proteinExistence type="predicted"/>
<evidence type="ECO:0000313" key="3">
    <source>
        <dbReference type="Proteomes" id="UP000326979"/>
    </source>
</evidence>
<dbReference type="InterPro" id="IPR032710">
    <property type="entry name" value="NTF2-like_dom_sf"/>
</dbReference>
<dbReference type="Gene3D" id="3.10.450.50">
    <property type="match status" value="1"/>
</dbReference>
<dbReference type="OrthoDB" id="2599042at2"/>